<protein>
    <submittedName>
        <fullName evidence="3">Cytochrome oxidase maturation protein, cbb3-type</fullName>
    </submittedName>
</protein>
<reference evidence="3 4" key="2">
    <citation type="journal article" date="2009" name="PLoS ONE">
        <title>The photosynthetic apparatus and its regulation in the aerobic gammaproteobacterium Congregibacter litoralis gen. nov., sp. nov.</title>
        <authorList>
            <person name="Spring S."/>
            <person name="Lunsdorf H."/>
            <person name="Fuchs B.M."/>
            <person name="Tindall B.J."/>
        </authorList>
    </citation>
    <scope>NUCLEOTIDE SEQUENCE [LARGE SCALE GENOMIC DNA]</scope>
    <source>
        <strain evidence="3">KT71</strain>
    </source>
</reference>
<dbReference type="InterPro" id="IPR004714">
    <property type="entry name" value="Cyt_oxidase_maturation_cbb3"/>
</dbReference>
<dbReference type="Pfam" id="PF03597">
    <property type="entry name" value="FixS"/>
    <property type="match status" value="1"/>
</dbReference>
<accession>A4A3X0</accession>
<dbReference type="eggNOG" id="COG3197">
    <property type="taxonomic scope" value="Bacteria"/>
</dbReference>
<evidence type="ECO:0000256" key="2">
    <source>
        <dbReference type="SAM" id="Phobius"/>
    </source>
</evidence>
<name>A4A3X0_9GAMM</name>
<dbReference type="Proteomes" id="UP000019205">
    <property type="component" value="Chromosome"/>
</dbReference>
<dbReference type="STRING" id="314285.KT71_17026"/>
<keyword evidence="2" id="KW-1133">Transmembrane helix</keyword>
<gene>
    <name evidence="3" type="ORF">KT71_17026</name>
</gene>
<dbReference type="NCBIfam" id="TIGR00847">
    <property type="entry name" value="ccoS"/>
    <property type="match status" value="1"/>
</dbReference>
<feature type="region of interest" description="Disordered" evidence="1">
    <location>
        <begin position="45"/>
        <end position="76"/>
    </location>
</feature>
<keyword evidence="4" id="KW-1185">Reference proteome</keyword>
<evidence type="ECO:0000256" key="1">
    <source>
        <dbReference type="SAM" id="MobiDB-lite"/>
    </source>
</evidence>
<feature type="compositionally biased region" description="Basic and acidic residues" evidence="1">
    <location>
        <begin position="52"/>
        <end position="66"/>
    </location>
</feature>
<proteinExistence type="predicted"/>
<keyword evidence="2" id="KW-0812">Transmembrane</keyword>
<sequence>MESLYLLIPVAIVFAVIVIRLLLWAIDSGQYDDLDKESWRILADEDIGETGENDRQEDRQKDRQDSSRSTGTNDDQ</sequence>
<dbReference type="PANTHER" id="PTHR41532:SF1">
    <property type="entry name" value="FIXS PROTEIN"/>
    <property type="match status" value="1"/>
</dbReference>
<dbReference type="PANTHER" id="PTHR41532">
    <property type="entry name" value="FIXS PROTEIN"/>
    <property type="match status" value="1"/>
</dbReference>
<evidence type="ECO:0000313" key="3">
    <source>
        <dbReference type="EMBL" id="EAQ99393.1"/>
    </source>
</evidence>
<keyword evidence="2" id="KW-0472">Membrane</keyword>
<reference evidence="3 4" key="1">
    <citation type="journal article" date="2007" name="Proc. Natl. Acad. Sci. U.S.A.">
        <title>Characterization of a marine gammaproteobacterium capable of aerobic anoxygenic photosynthesis.</title>
        <authorList>
            <person name="Fuchs B.M."/>
            <person name="Spring S."/>
            <person name="Teeling H."/>
            <person name="Quast C."/>
            <person name="Wulf J."/>
            <person name="Schattenhofer M."/>
            <person name="Yan S."/>
            <person name="Ferriera S."/>
            <person name="Johnson J."/>
            <person name="Glockner F.O."/>
            <person name="Amann R."/>
        </authorList>
    </citation>
    <scope>NUCLEOTIDE SEQUENCE [LARGE SCALE GENOMIC DNA]</scope>
    <source>
        <strain evidence="3">KT71</strain>
    </source>
</reference>
<dbReference type="HOGENOM" id="CLU_176840_1_2_6"/>
<evidence type="ECO:0000313" key="4">
    <source>
        <dbReference type="Proteomes" id="UP000019205"/>
    </source>
</evidence>
<dbReference type="OrthoDB" id="9802763at2"/>
<dbReference type="RefSeq" id="WP_008295844.1">
    <property type="nucleotide sequence ID" value="NZ_CM002299.1"/>
</dbReference>
<dbReference type="AlphaFoldDB" id="A4A3X0"/>
<organism evidence="3 4">
    <name type="scientific">Congregibacter litoralis KT71</name>
    <dbReference type="NCBI Taxonomy" id="314285"/>
    <lineage>
        <taxon>Bacteria</taxon>
        <taxon>Pseudomonadati</taxon>
        <taxon>Pseudomonadota</taxon>
        <taxon>Gammaproteobacteria</taxon>
        <taxon>Cellvibrionales</taxon>
        <taxon>Halieaceae</taxon>
        <taxon>Congregibacter</taxon>
    </lineage>
</organism>
<dbReference type="EMBL" id="AAOA02000001">
    <property type="protein sequence ID" value="EAQ99393.1"/>
    <property type="molecule type" value="Genomic_DNA"/>
</dbReference>
<feature type="transmembrane region" description="Helical" evidence="2">
    <location>
        <begin position="6"/>
        <end position="26"/>
    </location>
</feature>
<comment type="caution">
    <text evidence="3">The sequence shown here is derived from an EMBL/GenBank/DDBJ whole genome shotgun (WGS) entry which is preliminary data.</text>
</comment>